<protein>
    <submittedName>
        <fullName evidence="1">Uncharacterized protein</fullName>
    </submittedName>
</protein>
<organism evidence="1 2">
    <name type="scientific">Suilimivivens aceti</name>
    <dbReference type="NCBI Taxonomy" id="2981774"/>
    <lineage>
        <taxon>Bacteria</taxon>
        <taxon>Bacillati</taxon>
        <taxon>Bacillota</taxon>
        <taxon>Clostridia</taxon>
        <taxon>Lachnospirales</taxon>
        <taxon>Lachnospiraceae</taxon>
        <taxon>Suilimivivens</taxon>
    </lineage>
</organism>
<reference evidence="1 2" key="1">
    <citation type="journal article" date="2021" name="ISME Commun">
        <title>Automated analysis of genomic sequences facilitates high-throughput and comprehensive description of bacteria.</title>
        <authorList>
            <person name="Hitch T.C.A."/>
        </authorList>
    </citation>
    <scope>NUCLEOTIDE SEQUENCE [LARGE SCALE GENOMIC DNA]</scope>
    <source>
        <strain evidence="1 2">Sanger_18</strain>
    </source>
</reference>
<gene>
    <name evidence="1" type="ORF">OCV77_11615</name>
</gene>
<dbReference type="Proteomes" id="UP001652432">
    <property type="component" value="Unassembled WGS sequence"/>
</dbReference>
<comment type="caution">
    <text evidence="1">The sequence shown here is derived from an EMBL/GenBank/DDBJ whole genome shotgun (WGS) entry which is preliminary data.</text>
</comment>
<keyword evidence="2" id="KW-1185">Reference proteome</keyword>
<dbReference type="RefSeq" id="WP_262575227.1">
    <property type="nucleotide sequence ID" value="NZ_JAOQKJ010000009.1"/>
</dbReference>
<sequence length="101" mass="11338">MSQVTPKRRDKFVASCNFCGTFLQEPQGDCKCNVVCPCCGKNMAVVVRKGKVTVFEERHNEDDPAYKQQIRIMSYAAGIERNKRMISAEPTARYSNGITGK</sequence>
<accession>A0ABT2T4J1</accession>
<proteinExistence type="predicted"/>
<evidence type="ECO:0000313" key="2">
    <source>
        <dbReference type="Proteomes" id="UP001652432"/>
    </source>
</evidence>
<name>A0ABT2T4J1_9FIRM</name>
<evidence type="ECO:0000313" key="1">
    <source>
        <dbReference type="EMBL" id="MCU6745130.1"/>
    </source>
</evidence>
<dbReference type="EMBL" id="JAOQKJ010000009">
    <property type="protein sequence ID" value="MCU6745130.1"/>
    <property type="molecule type" value="Genomic_DNA"/>
</dbReference>